<accession>A0A2A2M286</accession>
<sequence length="152" mass="17165">MPLHPAEQHGQAHLPQQRFHHIAPADMADFMRDHARHLVGRLRRLDQPVEHHDPPAGQRHRIDHRQFDDMHLQRAIVGVDALHQRRQRGASGGIGTALATEIAHHHVAQPLFGRCGDQPREQCRAPAGRPSGHSDARPAAPRPDRPAPRHRR</sequence>
<evidence type="ECO:0000313" key="2">
    <source>
        <dbReference type="EMBL" id="PAV92594.1"/>
    </source>
</evidence>
<proteinExistence type="predicted"/>
<evidence type="ECO:0000313" key="3">
    <source>
        <dbReference type="Proteomes" id="UP000218231"/>
    </source>
</evidence>
<gene>
    <name evidence="2" type="ORF">WR25_16750</name>
</gene>
<dbReference type="EMBL" id="LIAE01006131">
    <property type="protein sequence ID" value="PAV92594.1"/>
    <property type="molecule type" value="Genomic_DNA"/>
</dbReference>
<comment type="caution">
    <text evidence="2">The sequence shown here is derived from an EMBL/GenBank/DDBJ whole genome shotgun (WGS) entry which is preliminary data.</text>
</comment>
<evidence type="ECO:0000256" key="1">
    <source>
        <dbReference type="SAM" id="MobiDB-lite"/>
    </source>
</evidence>
<reference evidence="2 3" key="1">
    <citation type="journal article" date="2017" name="Curr. Biol.">
        <title>Genome architecture and evolution of a unichromosomal asexual nematode.</title>
        <authorList>
            <person name="Fradin H."/>
            <person name="Zegar C."/>
            <person name="Gutwein M."/>
            <person name="Lucas J."/>
            <person name="Kovtun M."/>
            <person name="Corcoran D."/>
            <person name="Baugh L.R."/>
            <person name="Kiontke K."/>
            <person name="Gunsalus K."/>
            <person name="Fitch D.H."/>
            <person name="Piano F."/>
        </authorList>
    </citation>
    <scope>NUCLEOTIDE SEQUENCE [LARGE SCALE GENOMIC DNA]</scope>
    <source>
        <strain evidence="2">PF1309</strain>
    </source>
</reference>
<protein>
    <submittedName>
        <fullName evidence="2">Uncharacterized protein</fullName>
    </submittedName>
</protein>
<name>A0A2A2M286_9BILA</name>
<dbReference type="AlphaFoldDB" id="A0A2A2M286"/>
<feature type="compositionally biased region" description="Basic and acidic residues" evidence="1">
    <location>
        <begin position="132"/>
        <end position="152"/>
    </location>
</feature>
<dbReference type="Proteomes" id="UP000218231">
    <property type="component" value="Unassembled WGS sequence"/>
</dbReference>
<feature type="region of interest" description="Disordered" evidence="1">
    <location>
        <begin position="113"/>
        <end position="152"/>
    </location>
</feature>
<organism evidence="2 3">
    <name type="scientific">Diploscapter pachys</name>
    <dbReference type="NCBI Taxonomy" id="2018661"/>
    <lineage>
        <taxon>Eukaryota</taxon>
        <taxon>Metazoa</taxon>
        <taxon>Ecdysozoa</taxon>
        <taxon>Nematoda</taxon>
        <taxon>Chromadorea</taxon>
        <taxon>Rhabditida</taxon>
        <taxon>Rhabditina</taxon>
        <taxon>Rhabditomorpha</taxon>
        <taxon>Rhabditoidea</taxon>
        <taxon>Rhabditidae</taxon>
        <taxon>Diploscapter</taxon>
    </lineage>
</organism>
<keyword evidence="3" id="KW-1185">Reference proteome</keyword>